<name>A0A6A3C9F1_HIBSY</name>
<comment type="caution">
    <text evidence="2">The sequence shown here is derived from an EMBL/GenBank/DDBJ whole genome shotgun (WGS) entry which is preliminary data.</text>
</comment>
<feature type="domain" description="Apple" evidence="1">
    <location>
        <begin position="1"/>
        <end position="59"/>
    </location>
</feature>
<dbReference type="EMBL" id="VEPZ02000472">
    <property type="protein sequence ID" value="KAE8724441.1"/>
    <property type="molecule type" value="Genomic_DNA"/>
</dbReference>
<proteinExistence type="predicted"/>
<dbReference type="PANTHER" id="PTHR32444:SF63">
    <property type="entry name" value="G-TYPE LECTIN S-RECEPTOR-LIKE SERINE_THREONINE-PROTEIN KINASE RKS1"/>
    <property type="match status" value="1"/>
</dbReference>
<dbReference type="PROSITE" id="PS50948">
    <property type="entry name" value="PAN"/>
    <property type="match status" value="1"/>
</dbReference>
<dbReference type="Proteomes" id="UP000436088">
    <property type="component" value="Unassembled WGS sequence"/>
</dbReference>
<dbReference type="PANTHER" id="PTHR32444">
    <property type="entry name" value="BULB-TYPE LECTIN DOMAIN-CONTAINING PROTEIN"/>
    <property type="match status" value="1"/>
</dbReference>
<gene>
    <name evidence="2" type="ORF">F3Y22_tig00010533pilonHSYRG00412</name>
</gene>
<dbReference type="InterPro" id="IPR003609">
    <property type="entry name" value="Pan_app"/>
</dbReference>
<dbReference type="CDD" id="cd01098">
    <property type="entry name" value="PAN_AP_plant"/>
    <property type="match status" value="1"/>
</dbReference>
<dbReference type="Pfam" id="PF08276">
    <property type="entry name" value="PAN_2"/>
    <property type="match status" value="1"/>
</dbReference>
<evidence type="ECO:0000313" key="2">
    <source>
        <dbReference type="EMBL" id="KAE8724441.1"/>
    </source>
</evidence>
<accession>A0A6A3C9F1</accession>
<reference evidence="2" key="1">
    <citation type="submission" date="2019-09" db="EMBL/GenBank/DDBJ databases">
        <title>Draft genome information of white flower Hibiscus syriacus.</title>
        <authorList>
            <person name="Kim Y.-M."/>
        </authorList>
    </citation>
    <scope>NUCLEOTIDE SEQUENCE [LARGE SCALE GENOMIC DNA]</scope>
    <source>
        <strain evidence="2">YM2019G1</strain>
    </source>
</reference>
<organism evidence="2 3">
    <name type="scientific">Hibiscus syriacus</name>
    <name type="common">Rose of Sharon</name>
    <dbReference type="NCBI Taxonomy" id="106335"/>
    <lineage>
        <taxon>Eukaryota</taxon>
        <taxon>Viridiplantae</taxon>
        <taxon>Streptophyta</taxon>
        <taxon>Embryophyta</taxon>
        <taxon>Tracheophyta</taxon>
        <taxon>Spermatophyta</taxon>
        <taxon>Magnoliopsida</taxon>
        <taxon>eudicotyledons</taxon>
        <taxon>Gunneridae</taxon>
        <taxon>Pentapetalae</taxon>
        <taxon>rosids</taxon>
        <taxon>malvids</taxon>
        <taxon>Malvales</taxon>
        <taxon>Malvaceae</taxon>
        <taxon>Malvoideae</taxon>
        <taxon>Hibiscus</taxon>
    </lineage>
</organism>
<dbReference type="AlphaFoldDB" id="A0A6A3C9F1"/>
<sequence length="81" mass="9386">MSIGLKQCEKMCLRNCSCMAYASLNSEIDRGTGCMTWHRDLLNARTFILAGQDLYLRVDANELAGMQRMVYFKRRECSWLP</sequence>
<evidence type="ECO:0000313" key="3">
    <source>
        <dbReference type="Proteomes" id="UP000436088"/>
    </source>
</evidence>
<protein>
    <recommendedName>
        <fullName evidence="1">Apple domain-containing protein</fullName>
    </recommendedName>
</protein>
<evidence type="ECO:0000259" key="1">
    <source>
        <dbReference type="PROSITE" id="PS50948"/>
    </source>
</evidence>
<keyword evidence="3" id="KW-1185">Reference proteome</keyword>